<dbReference type="OrthoDB" id="5522061at2759"/>
<evidence type="ECO:0000313" key="2">
    <source>
        <dbReference type="Proteomes" id="UP000027222"/>
    </source>
</evidence>
<accession>A0A067TK02</accession>
<dbReference type="HOGENOM" id="CLU_108161_0_0_1"/>
<dbReference type="AlphaFoldDB" id="A0A067TK02"/>
<name>A0A067TK02_GALM3</name>
<reference evidence="2" key="1">
    <citation type="journal article" date="2014" name="Proc. Natl. Acad. Sci. U.S.A.">
        <title>Extensive sampling of basidiomycete genomes demonstrates inadequacy of the white-rot/brown-rot paradigm for wood decay fungi.</title>
        <authorList>
            <person name="Riley R."/>
            <person name="Salamov A.A."/>
            <person name="Brown D.W."/>
            <person name="Nagy L.G."/>
            <person name="Floudas D."/>
            <person name="Held B.W."/>
            <person name="Levasseur A."/>
            <person name="Lombard V."/>
            <person name="Morin E."/>
            <person name="Otillar R."/>
            <person name="Lindquist E.A."/>
            <person name="Sun H."/>
            <person name="LaButti K.M."/>
            <person name="Schmutz J."/>
            <person name="Jabbour D."/>
            <person name="Luo H."/>
            <person name="Baker S.E."/>
            <person name="Pisabarro A.G."/>
            <person name="Walton J.D."/>
            <person name="Blanchette R.A."/>
            <person name="Henrissat B."/>
            <person name="Martin F."/>
            <person name="Cullen D."/>
            <person name="Hibbett D.S."/>
            <person name="Grigoriev I.V."/>
        </authorList>
    </citation>
    <scope>NUCLEOTIDE SEQUENCE [LARGE SCALE GENOMIC DNA]</scope>
    <source>
        <strain evidence="2">CBS 339.88</strain>
    </source>
</reference>
<protein>
    <submittedName>
        <fullName evidence="1">Uncharacterized protein</fullName>
    </submittedName>
</protein>
<sequence length="138" mass="15471">MSLLSLRRCFFQHRLSIIAIGRTSCRGKSSSASTDPYCIPTHPTWSVNQLLSSYPSPKLSSTTINRLYELSALVPPKEGSSQYDIVKRDLEEMVKLVEAADTDRKTSAVMGFGESGQELLKHASQVMDHFYVVDSERR</sequence>
<dbReference type="EMBL" id="KL142368">
    <property type="protein sequence ID" value="KDR83436.1"/>
    <property type="molecule type" value="Genomic_DNA"/>
</dbReference>
<proteinExistence type="predicted"/>
<dbReference type="Proteomes" id="UP000027222">
    <property type="component" value="Unassembled WGS sequence"/>
</dbReference>
<keyword evidence="2" id="KW-1185">Reference proteome</keyword>
<evidence type="ECO:0000313" key="1">
    <source>
        <dbReference type="EMBL" id="KDR83436.1"/>
    </source>
</evidence>
<organism evidence="1 2">
    <name type="scientific">Galerina marginata (strain CBS 339.88)</name>
    <dbReference type="NCBI Taxonomy" id="685588"/>
    <lineage>
        <taxon>Eukaryota</taxon>
        <taxon>Fungi</taxon>
        <taxon>Dikarya</taxon>
        <taxon>Basidiomycota</taxon>
        <taxon>Agaricomycotina</taxon>
        <taxon>Agaricomycetes</taxon>
        <taxon>Agaricomycetidae</taxon>
        <taxon>Agaricales</taxon>
        <taxon>Agaricineae</taxon>
        <taxon>Strophariaceae</taxon>
        <taxon>Galerina</taxon>
    </lineage>
</organism>
<gene>
    <name evidence="1" type="ORF">GALMADRAFT_85574</name>
</gene>